<evidence type="ECO:0000313" key="2">
    <source>
        <dbReference type="Proteomes" id="UP000274850"/>
    </source>
</evidence>
<gene>
    <name evidence="1" type="ORF">BQ9231_00082</name>
</gene>
<keyword evidence="2" id="KW-1185">Reference proteome</keyword>
<name>A0A285Q193_9VIRU</name>
<dbReference type="EMBL" id="LT907979">
    <property type="protein sequence ID" value="SOB73965.1"/>
    <property type="molecule type" value="Genomic_DNA"/>
</dbReference>
<dbReference type="Proteomes" id="UP000274850">
    <property type="component" value="Segment"/>
</dbReference>
<organism evidence="1">
    <name type="scientific">Cedratvirus lausannensis</name>
    <dbReference type="NCBI Taxonomy" id="2023205"/>
    <lineage>
        <taxon>Viruses</taxon>
        <taxon>Pithoviruses</taxon>
        <taxon>Orthocedratvirinae</taxon>
        <taxon>Alphacedratvirus</taxon>
        <taxon>Alphacedratvirus francolausannense</taxon>
    </lineage>
</organism>
<accession>A0A285Q193</accession>
<protein>
    <submittedName>
        <fullName evidence="1">Uncharacterized protein</fullName>
    </submittedName>
</protein>
<proteinExistence type="predicted"/>
<sequence>MSSHRFRQLPDYLCMLEEPGETMFVQKKGEIVEEKKCTTCLAWKELCMFSKDMSAPDCLRRRCKICDKENKRRKSEQPLKRKVAHMFFPQQGEITIGEKDGEYFFIEEEPTMVEKKMCSLCKKWKILDKFYKDTRSWDRLEARCKKCKLLYFRKYREEKKVKFRRITTN</sequence>
<evidence type="ECO:0000313" key="1">
    <source>
        <dbReference type="EMBL" id="SOB73965.1"/>
    </source>
</evidence>
<reference evidence="1" key="1">
    <citation type="submission" date="2017-08" db="EMBL/GenBank/DDBJ databases">
        <authorList>
            <person name="de Groot N.N."/>
        </authorList>
    </citation>
    <scope>NUCLEOTIDE SEQUENCE</scope>
</reference>